<reference evidence="1 2" key="1">
    <citation type="submission" date="2019-12" db="EMBL/GenBank/DDBJ databases">
        <title>Comparative genomics gives insights into the taxonomy of the Azoarcus-Aromatoleum group and reveals separate origins of nif in the plant-associated Azoarcus and non-plant-associated Aromatoleum sub-groups.</title>
        <authorList>
            <person name="Lafos M."/>
            <person name="Maluk M."/>
            <person name="Batista M."/>
            <person name="Junghare M."/>
            <person name="Carmona M."/>
            <person name="Faoro H."/>
            <person name="Cruz L.M."/>
            <person name="Battistoni F."/>
            <person name="De Souza E."/>
            <person name="Pedrosa F."/>
            <person name="Chen W.-M."/>
            <person name="Poole P.S."/>
            <person name="Dixon R.A."/>
            <person name="James E.K."/>
        </authorList>
    </citation>
    <scope>NUCLEOTIDE SEQUENCE [LARGE SCALE GENOMIC DNA]</scope>
    <source>
        <strain evidence="1 2">T</strain>
    </source>
</reference>
<accession>A0ABX1NG47</accession>
<evidence type="ECO:0000313" key="2">
    <source>
        <dbReference type="Proteomes" id="UP000634522"/>
    </source>
</evidence>
<name>A0ABX1NG47_9RHOO</name>
<dbReference type="Proteomes" id="UP000634522">
    <property type="component" value="Unassembled WGS sequence"/>
</dbReference>
<evidence type="ECO:0000313" key="1">
    <source>
        <dbReference type="EMBL" id="NMF98120.1"/>
    </source>
</evidence>
<comment type="caution">
    <text evidence="1">The sequence shown here is derived from an EMBL/GenBank/DDBJ whole genome shotgun (WGS) entry which is preliminary data.</text>
</comment>
<dbReference type="RefSeq" id="WP_169140754.1">
    <property type="nucleotide sequence ID" value="NZ_WTVS01000022.1"/>
</dbReference>
<protein>
    <submittedName>
        <fullName evidence="1">Uncharacterized protein</fullName>
    </submittedName>
</protein>
<organism evidence="1 2">
    <name type="scientific">Aromatoleum toluolicum</name>
    <dbReference type="NCBI Taxonomy" id="90060"/>
    <lineage>
        <taxon>Bacteria</taxon>
        <taxon>Pseudomonadati</taxon>
        <taxon>Pseudomonadota</taxon>
        <taxon>Betaproteobacteria</taxon>
        <taxon>Rhodocyclales</taxon>
        <taxon>Rhodocyclaceae</taxon>
        <taxon>Aromatoleum</taxon>
    </lineage>
</organism>
<proteinExistence type="predicted"/>
<keyword evidence="2" id="KW-1185">Reference proteome</keyword>
<dbReference type="EMBL" id="WTVS01000022">
    <property type="protein sequence ID" value="NMF98120.1"/>
    <property type="molecule type" value="Genomic_DNA"/>
</dbReference>
<gene>
    <name evidence="1" type="ORF">GPA27_12060</name>
</gene>
<sequence>MKKTDLEKLNGLKINSRMKNTDTPDRFAKASGGANAASGVNPLVAKLLKKGGLDDKGNA</sequence>